<dbReference type="SMART" id="SM00487">
    <property type="entry name" value="DEXDc"/>
    <property type="match status" value="1"/>
</dbReference>
<sequence length="872" mass="101682">MKDNYFIQLYNSIKYEYLKNNPLFCLYNSNIDINPHQVEAFLFGINSLNNGGAILADEVGLGKTIEASLIMKYYYLSNRKNILLIIPSSLRKQWQIELEEKFKLEAKIVEGYNFDDVIKGDNNEGIIICSYQFAALYAEKLKNIAWDLVIFDEAHKLRNVHKSNVKLAKKIYFLTNKIPKIMLTATPIQNTLYDIFGLVQFIDEKIFYSKKSFSKKFLNDGNYIELKNSLKQIIKRTLRKDVKDRIHFSSRTCITVDFAFTPKEAILYQMINNYLKREITFAIPTSNKTLMTMVIRKLTASSSYAVAETFQVLKNRLILLKESTAVSSVNEGLDYFLNFIDEDDNLTEDDNGDNTYELFDREKVNEFIQNEINEIDKIITSAESITTNSKGTALIEAVDIAFRNQKKQGIDEKVVIFTESIRTQKYIVELLMENGYNDEIMIFNGSNNDRRTKEIYRAWRVKNYGNTMYSRSIEIKNAIVDYFKHESKILVVTDAGSEGLNLQFCNTVINYDLPWNPQKIEQRIGRCHRYGQQNDVSVINLLNTENVADKRVYEILSEKLSLFNGMFGASDEAIGLLESGESFEKRVLDIYQKCSTVGEFNKEFNKLGKEFEKKRNKGFKDLKELFTFWDDNKKSKIYTDLNNKLYKYNECLTYTSNSKLDSNSPIKNKNYLINIKGNDLEFFTKGYICIGAILNKGQLVKPVLICKDEKNKFIVKEETIIDTLSKAEIIQEVGESLISLTELNIIKEESLKSFMLEYYKENNELLNYEKSKIENWKVLKKDYLVHYFEEIDKEIEVLKSSFRDSKDFKEKLKISKEMKDKESEKTTMTLNYHKDIELIDNEANKMVKDFESNLQIEPVCQIICEIRYITEE</sequence>
<dbReference type="Gene3D" id="3.40.50.10810">
    <property type="entry name" value="Tandem AAA-ATPase domain"/>
    <property type="match status" value="1"/>
</dbReference>
<dbReference type="NCBIfam" id="NF038318">
    <property type="entry name" value="DISARM_DrmD_b"/>
    <property type="match status" value="1"/>
</dbReference>
<dbReference type="InterPro" id="IPR057342">
    <property type="entry name" value="DEXDc_RapA"/>
</dbReference>
<comment type="caution">
    <text evidence="7">The sequence shown here is derived from an EMBL/GenBank/DDBJ whole genome shotgun (WGS) entry which is preliminary data.</text>
</comment>
<dbReference type="GO" id="GO:0004386">
    <property type="term" value="F:helicase activity"/>
    <property type="evidence" value="ECO:0007669"/>
    <property type="project" value="UniProtKB-KW"/>
</dbReference>
<dbReference type="PROSITE" id="PS51192">
    <property type="entry name" value="HELICASE_ATP_BIND_1"/>
    <property type="match status" value="1"/>
</dbReference>
<dbReference type="InterPro" id="IPR014001">
    <property type="entry name" value="Helicase_ATP-bd"/>
</dbReference>
<evidence type="ECO:0000256" key="3">
    <source>
        <dbReference type="ARBA" id="ARBA00022806"/>
    </source>
</evidence>
<evidence type="ECO:0000256" key="4">
    <source>
        <dbReference type="ARBA" id="ARBA00022840"/>
    </source>
</evidence>
<feature type="domain" description="Helicase ATP-binding" evidence="5">
    <location>
        <begin position="44"/>
        <end position="205"/>
    </location>
</feature>
<dbReference type="SMART" id="SM00490">
    <property type="entry name" value="HELICc"/>
    <property type="match status" value="1"/>
</dbReference>
<evidence type="ECO:0000256" key="1">
    <source>
        <dbReference type="ARBA" id="ARBA00022741"/>
    </source>
</evidence>
<dbReference type="PANTHER" id="PTHR45766">
    <property type="entry name" value="DNA ANNEALING HELICASE AND ENDONUCLEASE ZRANB3 FAMILY MEMBER"/>
    <property type="match status" value="1"/>
</dbReference>
<dbReference type="CDD" id="cd18011">
    <property type="entry name" value="DEXDc_RapA"/>
    <property type="match status" value="1"/>
</dbReference>
<evidence type="ECO:0000313" key="8">
    <source>
        <dbReference type="Proteomes" id="UP000627781"/>
    </source>
</evidence>
<evidence type="ECO:0000259" key="6">
    <source>
        <dbReference type="PROSITE" id="PS51194"/>
    </source>
</evidence>
<dbReference type="InterPro" id="IPR027417">
    <property type="entry name" value="P-loop_NTPase"/>
</dbReference>
<keyword evidence="4" id="KW-0067">ATP-binding</keyword>
<dbReference type="InterPro" id="IPR038718">
    <property type="entry name" value="SNF2-like_sf"/>
</dbReference>
<dbReference type="RefSeq" id="WP_191769862.1">
    <property type="nucleotide sequence ID" value="NZ_JACSRA010000031.1"/>
</dbReference>
<evidence type="ECO:0000259" key="5">
    <source>
        <dbReference type="PROSITE" id="PS51192"/>
    </source>
</evidence>
<dbReference type="InterPro" id="IPR000330">
    <property type="entry name" value="SNF2_N"/>
</dbReference>
<keyword evidence="3 7" id="KW-0347">Helicase</keyword>
<feature type="domain" description="Helicase C-terminal" evidence="6">
    <location>
        <begin position="394"/>
        <end position="574"/>
    </location>
</feature>
<gene>
    <name evidence="7" type="ORF">H9661_16460</name>
</gene>
<keyword evidence="2" id="KW-0378">Hydrolase</keyword>
<dbReference type="PANTHER" id="PTHR45766:SF6">
    <property type="entry name" value="SWI_SNF-RELATED MATRIX-ASSOCIATED ACTIN-DEPENDENT REGULATOR OF CHROMATIN SUBFAMILY A-LIKE PROTEIN 1"/>
    <property type="match status" value="1"/>
</dbReference>
<keyword evidence="1" id="KW-0547">Nucleotide-binding</keyword>
<protein>
    <submittedName>
        <fullName evidence="7">DEAD/DEAH box helicase</fullName>
    </submittedName>
</protein>
<dbReference type="PROSITE" id="PS51194">
    <property type="entry name" value="HELICASE_CTER"/>
    <property type="match status" value="1"/>
</dbReference>
<dbReference type="Proteomes" id="UP000627781">
    <property type="component" value="Unassembled WGS sequence"/>
</dbReference>
<dbReference type="CDD" id="cd18793">
    <property type="entry name" value="SF2_C_SNF"/>
    <property type="match status" value="1"/>
</dbReference>
<proteinExistence type="predicted"/>
<evidence type="ECO:0000256" key="2">
    <source>
        <dbReference type="ARBA" id="ARBA00022801"/>
    </source>
</evidence>
<evidence type="ECO:0000313" key="7">
    <source>
        <dbReference type="EMBL" id="MBD7912946.1"/>
    </source>
</evidence>
<name>A0ABR8PXR3_9CLOT</name>
<dbReference type="Pfam" id="PF00271">
    <property type="entry name" value="Helicase_C"/>
    <property type="match status" value="1"/>
</dbReference>
<dbReference type="Pfam" id="PF00176">
    <property type="entry name" value="SNF2-rel_dom"/>
    <property type="match status" value="1"/>
</dbReference>
<accession>A0ABR8PXR3</accession>
<dbReference type="EMBL" id="JACSRA010000031">
    <property type="protein sequence ID" value="MBD7912946.1"/>
    <property type="molecule type" value="Genomic_DNA"/>
</dbReference>
<keyword evidence="8" id="KW-1185">Reference proteome</keyword>
<dbReference type="InterPro" id="IPR049730">
    <property type="entry name" value="SNF2/RAD54-like_C"/>
</dbReference>
<dbReference type="SUPFAM" id="SSF52540">
    <property type="entry name" value="P-loop containing nucleoside triphosphate hydrolases"/>
    <property type="match status" value="2"/>
</dbReference>
<organism evidence="7 8">
    <name type="scientific">Clostridium cibarium</name>
    <dbReference type="NCBI Taxonomy" id="2762247"/>
    <lineage>
        <taxon>Bacteria</taxon>
        <taxon>Bacillati</taxon>
        <taxon>Bacillota</taxon>
        <taxon>Clostridia</taxon>
        <taxon>Eubacteriales</taxon>
        <taxon>Clostridiaceae</taxon>
        <taxon>Clostridium</taxon>
    </lineage>
</organism>
<dbReference type="InterPro" id="IPR001650">
    <property type="entry name" value="Helicase_C-like"/>
</dbReference>
<reference evidence="7 8" key="1">
    <citation type="submission" date="2020-08" db="EMBL/GenBank/DDBJ databases">
        <title>A Genomic Blueprint of the Chicken Gut Microbiome.</title>
        <authorList>
            <person name="Gilroy R."/>
            <person name="Ravi A."/>
            <person name="Getino M."/>
            <person name="Pursley I."/>
            <person name="Horton D.L."/>
            <person name="Alikhan N.-F."/>
            <person name="Baker D."/>
            <person name="Gharbi K."/>
            <person name="Hall N."/>
            <person name="Watson M."/>
            <person name="Adriaenssens E.M."/>
            <person name="Foster-Nyarko E."/>
            <person name="Jarju S."/>
            <person name="Secka A."/>
            <person name="Antonio M."/>
            <person name="Oren A."/>
            <person name="Chaudhuri R."/>
            <person name="La Ragione R.M."/>
            <person name="Hildebrand F."/>
            <person name="Pallen M.J."/>
        </authorList>
    </citation>
    <scope>NUCLEOTIDE SEQUENCE [LARGE SCALE GENOMIC DNA]</scope>
    <source>
        <strain evidence="7 8">Sa3CVN1</strain>
    </source>
</reference>
<dbReference type="Gene3D" id="3.40.50.300">
    <property type="entry name" value="P-loop containing nucleotide triphosphate hydrolases"/>
    <property type="match status" value="1"/>
</dbReference>